<protein>
    <submittedName>
        <fullName evidence="2">Uncharacterized protein</fullName>
    </submittedName>
</protein>
<feature type="compositionally biased region" description="Basic and acidic residues" evidence="1">
    <location>
        <begin position="131"/>
        <end position="142"/>
    </location>
</feature>
<reference evidence="2" key="1">
    <citation type="journal article" date="2020" name="Cell">
        <title>Large-Scale Comparative Analyses of Tick Genomes Elucidate Their Genetic Diversity and Vector Capacities.</title>
        <authorList>
            <consortium name="Tick Genome and Microbiome Consortium (TIGMIC)"/>
            <person name="Jia N."/>
            <person name="Wang J."/>
            <person name="Shi W."/>
            <person name="Du L."/>
            <person name="Sun Y."/>
            <person name="Zhan W."/>
            <person name="Jiang J.F."/>
            <person name="Wang Q."/>
            <person name="Zhang B."/>
            <person name="Ji P."/>
            <person name="Bell-Sakyi L."/>
            <person name="Cui X.M."/>
            <person name="Yuan T.T."/>
            <person name="Jiang B.G."/>
            <person name="Yang W.F."/>
            <person name="Lam T.T."/>
            <person name="Chang Q.C."/>
            <person name="Ding S.J."/>
            <person name="Wang X.J."/>
            <person name="Zhu J.G."/>
            <person name="Ruan X.D."/>
            <person name="Zhao L."/>
            <person name="Wei J.T."/>
            <person name="Ye R.Z."/>
            <person name="Que T.C."/>
            <person name="Du C.H."/>
            <person name="Zhou Y.H."/>
            <person name="Cheng J.X."/>
            <person name="Dai P.F."/>
            <person name="Guo W.B."/>
            <person name="Han X.H."/>
            <person name="Huang E.J."/>
            <person name="Li L.F."/>
            <person name="Wei W."/>
            <person name="Gao Y.C."/>
            <person name="Liu J.Z."/>
            <person name="Shao H.Z."/>
            <person name="Wang X."/>
            <person name="Wang C.C."/>
            <person name="Yang T.C."/>
            <person name="Huo Q.B."/>
            <person name="Li W."/>
            <person name="Chen H.Y."/>
            <person name="Chen S.E."/>
            <person name="Zhou L.G."/>
            <person name="Ni X.B."/>
            <person name="Tian J.H."/>
            <person name="Sheng Y."/>
            <person name="Liu T."/>
            <person name="Pan Y.S."/>
            <person name="Xia L.Y."/>
            <person name="Li J."/>
            <person name="Zhao F."/>
            <person name="Cao W.C."/>
        </authorList>
    </citation>
    <scope>NUCLEOTIDE SEQUENCE</scope>
    <source>
        <strain evidence="2">Rmic-2018</strain>
    </source>
</reference>
<evidence type="ECO:0000313" key="2">
    <source>
        <dbReference type="EMBL" id="KAH7964216.1"/>
    </source>
</evidence>
<organism evidence="2 3">
    <name type="scientific">Rhipicephalus microplus</name>
    <name type="common">Cattle tick</name>
    <name type="synonym">Boophilus microplus</name>
    <dbReference type="NCBI Taxonomy" id="6941"/>
    <lineage>
        <taxon>Eukaryota</taxon>
        <taxon>Metazoa</taxon>
        <taxon>Ecdysozoa</taxon>
        <taxon>Arthropoda</taxon>
        <taxon>Chelicerata</taxon>
        <taxon>Arachnida</taxon>
        <taxon>Acari</taxon>
        <taxon>Parasitiformes</taxon>
        <taxon>Ixodida</taxon>
        <taxon>Ixodoidea</taxon>
        <taxon>Ixodidae</taxon>
        <taxon>Rhipicephalinae</taxon>
        <taxon>Rhipicephalus</taxon>
        <taxon>Boophilus</taxon>
    </lineage>
</organism>
<dbReference type="AlphaFoldDB" id="A0A9J6D033"/>
<proteinExistence type="predicted"/>
<feature type="compositionally biased region" description="Polar residues" evidence="1">
    <location>
        <begin position="108"/>
        <end position="119"/>
    </location>
</feature>
<evidence type="ECO:0000256" key="1">
    <source>
        <dbReference type="SAM" id="MobiDB-lite"/>
    </source>
</evidence>
<feature type="compositionally biased region" description="Basic residues" evidence="1">
    <location>
        <begin position="67"/>
        <end position="80"/>
    </location>
</feature>
<evidence type="ECO:0000313" key="3">
    <source>
        <dbReference type="Proteomes" id="UP000821866"/>
    </source>
</evidence>
<dbReference type="EMBL" id="JABSTU010004124">
    <property type="protein sequence ID" value="KAH7964216.1"/>
    <property type="molecule type" value="Genomic_DNA"/>
</dbReference>
<sequence>MRAKAMLLNTELRKLCGALKGTFVDLSDTLAGEKRLAQDGIHYLSATTRQVATQLAQAIRPFLGLQRPRRSRDKSNRTPRWKSDPNVSSPTSETPATPPPPQPPWNGSRDSQYVTQGVQRQHPGPPPPDVLDEHGTSTDPKHTTMPTEGEPSSADMDTTRGHHPPCNGPMATTQPRCAPRTLPHDGGHCPPTDSCTMATDGQTRYAPKLNTMKRRCRRHRKKKEANANVGFLNIHGGRKRSKWEELYQMLETEKMTLFAVAETHLLGLTEPPAHPNWQ</sequence>
<keyword evidence="3" id="KW-1185">Reference proteome</keyword>
<dbReference type="Proteomes" id="UP000821866">
    <property type="component" value="Unassembled WGS sequence"/>
</dbReference>
<gene>
    <name evidence="2" type="ORF">HPB51_027546</name>
</gene>
<accession>A0A9J6D033</accession>
<reference evidence="2" key="2">
    <citation type="submission" date="2021-09" db="EMBL/GenBank/DDBJ databases">
        <authorList>
            <person name="Jia N."/>
            <person name="Wang J."/>
            <person name="Shi W."/>
            <person name="Du L."/>
            <person name="Sun Y."/>
            <person name="Zhan W."/>
            <person name="Jiang J."/>
            <person name="Wang Q."/>
            <person name="Zhang B."/>
            <person name="Ji P."/>
            <person name="Sakyi L.B."/>
            <person name="Cui X."/>
            <person name="Yuan T."/>
            <person name="Jiang B."/>
            <person name="Yang W."/>
            <person name="Lam T.T.-Y."/>
            <person name="Chang Q."/>
            <person name="Ding S."/>
            <person name="Wang X."/>
            <person name="Zhu J."/>
            <person name="Ruan X."/>
            <person name="Zhao L."/>
            <person name="Wei J."/>
            <person name="Que T."/>
            <person name="Du C."/>
            <person name="Cheng J."/>
            <person name="Dai P."/>
            <person name="Han X."/>
            <person name="Huang E."/>
            <person name="Gao Y."/>
            <person name="Liu J."/>
            <person name="Shao H."/>
            <person name="Ye R."/>
            <person name="Li L."/>
            <person name="Wei W."/>
            <person name="Wang X."/>
            <person name="Wang C."/>
            <person name="Huo Q."/>
            <person name="Li W."/>
            <person name="Guo W."/>
            <person name="Chen H."/>
            <person name="Chen S."/>
            <person name="Zhou L."/>
            <person name="Zhou L."/>
            <person name="Ni X."/>
            <person name="Tian J."/>
            <person name="Zhou Y."/>
            <person name="Sheng Y."/>
            <person name="Liu T."/>
            <person name="Pan Y."/>
            <person name="Xia L."/>
            <person name="Li J."/>
            <person name="Zhao F."/>
            <person name="Cao W."/>
        </authorList>
    </citation>
    <scope>NUCLEOTIDE SEQUENCE</scope>
    <source>
        <strain evidence="2">Rmic-2018</strain>
        <tissue evidence="2">Larvae</tissue>
    </source>
</reference>
<name>A0A9J6D033_RHIMP</name>
<feature type="region of interest" description="Disordered" evidence="1">
    <location>
        <begin position="62"/>
        <end position="166"/>
    </location>
</feature>
<comment type="caution">
    <text evidence="2">The sequence shown here is derived from an EMBL/GenBank/DDBJ whole genome shotgun (WGS) entry which is preliminary data.</text>
</comment>